<dbReference type="InterPro" id="IPR050832">
    <property type="entry name" value="Bact_Acetyltransf"/>
</dbReference>
<keyword evidence="2" id="KW-0012">Acyltransferase</keyword>
<keyword evidence="1" id="KW-0808">Transferase</keyword>
<dbReference type="PANTHER" id="PTHR43877:SF1">
    <property type="entry name" value="ACETYLTRANSFERASE"/>
    <property type="match status" value="1"/>
</dbReference>
<gene>
    <name evidence="4" type="ORF">GCM10009745_17260</name>
</gene>
<dbReference type="Gene3D" id="3.40.630.30">
    <property type="match status" value="1"/>
</dbReference>
<comment type="caution">
    <text evidence="4">The sequence shown here is derived from an EMBL/GenBank/DDBJ whole genome shotgun (WGS) entry which is preliminary data.</text>
</comment>
<organism evidence="4 5">
    <name type="scientific">Kribbella yunnanensis</name>
    <dbReference type="NCBI Taxonomy" id="190194"/>
    <lineage>
        <taxon>Bacteria</taxon>
        <taxon>Bacillati</taxon>
        <taxon>Actinomycetota</taxon>
        <taxon>Actinomycetes</taxon>
        <taxon>Propionibacteriales</taxon>
        <taxon>Kribbellaceae</taxon>
        <taxon>Kribbella</taxon>
    </lineage>
</organism>
<evidence type="ECO:0000256" key="1">
    <source>
        <dbReference type="ARBA" id="ARBA00022679"/>
    </source>
</evidence>
<evidence type="ECO:0000256" key="2">
    <source>
        <dbReference type="ARBA" id="ARBA00023315"/>
    </source>
</evidence>
<dbReference type="PROSITE" id="PS51186">
    <property type="entry name" value="GNAT"/>
    <property type="match status" value="1"/>
</dbReference>
<dbReference type="Proteomes" id="UP001500280">
    <property type="component" value="Unassembled WGS sequence"/>
</dbReference>
<name>A0ABN2GPI8_9ACTN</name>
<dbReference type="InterPro" id="IPR016181">
    <property type="entry name" value="Acyl_CoA_acyltransferase"/>
</dbReference>
<sequence>MLLRPATADDLDFLAAMMLEACNWTGETWFTLEKARADDNVWRYLADWPLPRDFGVIAEIDGVPAGATWARLLTASRAGYGYVADDVPELTLGVAPAYRRRGVARALLNTLADTARAASYQRLSLSVDPNNPAAALYKSLYQFVEINGTSETLVLNL</sequence>
<dbReference type="CDD" id="cd04301">
    <property type="entry name" value="NAT_SF"/>
    <property type="match status" value="1"/>
</dbReference>
<dbReference type="RefSeq" id="WP_344147742.1">
    <property type="nucleotide sequence ID" value="NZ_BAAANF010000004.1"/>
</dbReference>
<dbReference type="SUPFAM" id="SSF55729">
    <property type="entry name" value="Acyl-CoA N-acyltransferases (Nat)"/>
    <property type="match status" value="1"/>
</dbReference>
<proteinExistence type="predicted"/>
<feature type="domain" description="N-acetyltransferase" evidence="3">
    <location>
        <begin position="1"/>
        <end position="157"/>
    </location>
</feature>
<accession>A0ABN2GPI8</accession>
<evidence type="ECO:0000259" key="3">
    <source>
        <dbReference type="PROSITE" id="PS51186"/>
    </source>
</evidence>
<protein>
    <recommendedName>
        <fullName evidence="3">N-acetyltransferase domain-containing protein</fullName>
    </recommendedName>
</protein>
<evidence type="ECO:0000313" key="5">
    <source>
        <dbReference type="Proteomes" id="UP001500280"/>
    </source>
</evidence>
<keyword evidence="5" id="KW-1185">Reference proteome</keyword>
<reference evidence="4 5" key="1">
    <citation type="journal article" date="2019" name="Int. J. Syst. Evol. Microbiol.">
        <title>The Global Catalogue of Microorganisms (GCM) 10K type strain sequencing project: providing services to taxonomists for standard genome sequencing and annotation.</title>
        <authorList>
            <consortium name="The Broad Institute Genomics Platform"/>
            <consortium name="The Broad Institute Genome Sequencing Center for Infectious Disease"/>
            <person name="Wu L."/>
            <person name="Ma J."/>
        </authorList>
    </citation>
    <scope>NUCLEOTIDE SEQUENCE [LARGE SCALE GENOMIC DNA]</scope>
    <source>
        <strain evidence="4 5">JCM 14307</strain>
    </source>
</reference>
<dbReference type="PANTHER" id="PTHR43877">
    <property type="entry name" value="AMINOALKYLPHOSPHONATE N-ACETYLTRANSFERASE-RELATED-RELATED"/>
    <property type="match status" value="1"/>
</dbReference>
<dbReference type="InterPro" id="IPR000182">
    <property type="entry name" value="GNAT_dom"/>
</dbReference>
<evidence type="ECO:0000313" key="4">
    <source>
        <dbReference type="EMBL" id="GAA1674731.1"/>
    </source>
</evidence>
<dbReference type="Pfam" id="PF00583">
    <property type="entry name" value="Acetyltransf_1"/>
    <property type="match status" value="1"/>
</dbReference>
<dbReference type="EMBL" id="BAAANF010000004">
    <property type="protein sequence ID" value="GAA1674731.1"/>
    <property type="molecule type" value="Genomic_DNA"/>
</dbReference>